<dbReference type="EMBL" id="LFVU01000028">
    <property type="protein sequence ID" value="KMT21165.1"/>
    <property type="molecule type" value="Genomic_DNA"/>
</dbReference>
<dbReference type="AlphaFoldDB" id="A0A0J8D4S5"/>
<dbReference type="InterPro" id="IPR009910">
    <property type="entry name" value="DUF1450"/>
</dbReference>
<dbReference type="STRING" id="1121307.CLCY_1c03990"/>
<evidence type="ECO:0000313" key="2">
    <source>
        <dbReference type="Proteomes" id="UP000036756"/>
    </source>
</evidence>
<dbReference type="Proteomes" id="UP000036756">
    <property type="component" value="Unassembled WGS sequence"/>
</dbReference>
<gene>
    <name evidence="1" type="ORF">CLCY_1c03990</name>
</gene>
<dbReference type="PATRIC" id="fig|1121307.3.peg.764"/>
<keyword evidence="2" id="KW-1185">Reference proteome</keyword>
<sequence length="72" mass="8026">MSEIKFCENNFNFGTEDVMKKLKENFSGANVSSEPCLGYCGDCSVGPYALVNDELIQADTSEELYEKIKSMI</sequence>
<evidence type="ECO:0008006" key="3">
    <source>
        <dbReference type="Google" id="ProtNLM"/>
    </source>
</evidence>
<dbReference type="Pfam" id="PF07293">
    <property type="entry name" value="DUF1450"/>
    <property type="match status" value="1"/>
</dbReference>
<dbReference type="OrthoDB" id="1684419at2"/>
<accession>A0A0J8D4S5</accession>
<proteinExistence type="predicted"/>
<comment type="caution">
    <text evidence="1">The sequence shown here is derived from an EMBL/GenBank/DDBJ whole genome shotgun (WGS) entry which is preliminary data.</text>
</comment>
<evidence type="ECO:0000313" key="1">
    <source>
        <dbReference type="EMBL" id="KMT21165.1"/>
    </source>
</evidence>
<dbReference type="RefSeq" id="WP_048571539.1">
    <property type="nucleotide sequence ID" value="NZ_LFVU01000028.1"/>
</dbReference>
<protein>
    <recommendedName>
        <fullName evidence="3">DUF1450 domain-containing protein</fullName>
    </recommendedName>
</protein>
<reference evidence="1 2" key="1">
    <citation type="submission" date="2015-06" db="EMBL/GenBank/DDBJ databases">
        <title>Draft genome sequence of the purine-degrading Clostridium cylindrosporum HC-1 (DSM 605).</title>
        <authorList>
            <person name="Poehlein A."/>
            <person name="Schiel-Bengelsdorf B."/>
            <person name="Bengelsdorf F."/>
            <person name="Daniel R."/>
            <person name="Duerre P."/>
        </authorList>
    </citation>
    <scope>NUCLEOTIDE SEQUENCE [LARGE SCALE GENOMIC DNA]</scope>
    <source>
        <strain evidence="1 2">DSM 605</strain>
    </source>
</reference>
<name>A0A0J8D4S5_CLOCY</name>
<organism evidence="1 2">
    <name type="scientific">Clostridium cylindrosporum DSM 605</name>
    <dbReference type="NCBI Taxonomy" id="1121307"/>
    <lineage>
        <taxon>Bacteria</taxon>
        <taxon>Bacillati</taxon>
        <taxon>Bacillota</taxon>
        <taxon>Clostridia</taxon>
        <taxon>Eubacteriales</taxon>
        <taxon>Clostridiaceae</taxon>
        <taxon>Clostridium</taxon>
    </lineage>
</organism>